<name>A0A2K3NAM4_TRIPR</name>
<dbReference type="AlphaFoldDB" id="A0A2K3NAM4"/>
<dbReference type="Pfam" id="PF05564">
    <property type="entry name" value="Auxin_repressed"/>
    <property type="match status" value="1"/>
</dbReference>
<reference evidence="3 4" key="1">
    <citation type="journal article" date="2014" name="Am. J. Bot.">
        <title>Genome assembly and annotation for red clover (Trifolium pratense; Fabaceae).</title>
        <authorList>
            <person name="Istvanek J."/>
            <person name="Jaros M."/>
            <person name="Krenek A."/>
            <person name="Repkova J."/>
        </authorList>
    </citation>
    <scope>NUCLEOTIDE SEQUENCE [LARGE SCALE GENOMIC DNA]</scope>
    <source>
        <strain evidence="4">cv. Tatra</strain>
        <tissue evidence="3">Young leaves</tissue>
    </source>
</reference>
<dbReference type="PANTHER" id="PTHR33565">
    <property type="entry name" value="DORMANCY-ASSOCIATED PROTEIN 1"/>
    <property type="match status" value="1"/>
</dbReference>
<evidence type="ECO:0000256" key="2">
    <source>
        <dbReference type="SAM" id="MobiDB-lite"/>
    </source>
</evidence>
<evidence type="ECO:0008006" key="5">
    <source>
        <dbReference type="Google" id="ProtNLM"/>
    </source>
</evidence>
<protein>
    <recommendedName>
        <fullName evidence="5">Dormancy/auxin associated protein</fullName>
    </recommendedName>
</protein>
<dbReference type="Proteomes" id="UP000236291">
    <property type="component" value="Unassembled WGS sequence"/>
</dbReference>
<gene>
    <name evidence="3" type="ORF">L195_g023373</name>
</gene>
<dbReference type="InterPro" id="IPR008406">
    <property type="entry name" value="DRM/ARP"/>
</dbReference>
<comment type="caution">
    <text evidence="3">The sequence shown here is derived from an EMBL/GenBank/DDBJ whole genome shotgun (WGS) entry which is preliminary data.</text>
</comment>
<evidence type="ECO:0000256" key="1">
    <source>
        <dbReference type="ARBA" id="ARBA00010502"/>
    </source>
</evidence>
<evidence type="ECO:0000313" key="3">
    <source>
        <dbReference type="EMBL" id="PNY00098.1"/>
    </source>
</evidence>
<evidence type="ECO:0000313" key="4">
    <source>
        <dbReference type="Proteomes" id="UP000236291"/>
    </source>
</evidence>
<sequence>MSLLDHLWDDTVAGPRPENGLGKLRKHPTFPSPSISDKC</sequence>
<proteinExistence type="inferred from homology"/>
<dbReference type="STRING" id="57577.A0A2K3NAM4"/>
<reference evidence="3 4" key="2">
    <citation type="journal article" date="2017" name="Front. Plant Sci.">
        <title>Gene Classification and Mining of Molecular Markers Useful in Red Clover (Trifolium pratense) Breeding.</title>
        <authorList>
            <person name="Istvanek J."/>
            <person name="Dluhosova J."/>
            <person name="Dluhos P."/>
            <person name="Patkova L."/>
            <person name="Nedelnik J."/>
            <person name="Repkova J."/>
        </authorList>
    </citation>
    <scope>NUCLEOTIDE SEQUENCE [LARGE SCALE GENOMIC DNA]</scope>
    <source>
        <strain evidence="4">cv. Tatra</strain>
        <tissue evidence="3">Young leaves</tissue>
    </source>
</reference>
<organism evidence="3 4">
    <name type="scientific">Trifolium pratense</name>
    <name type="common">Red clover</name>
    <dbReference type="NCBI Taxonomy" id="57577"/>
    <lineage>
        <taxon>Eukaryota</taxon>
        <taxon>Viridiplantae</taxon>
        <taxon>Streptophyta</taxon>
        <taxon>Embryophyta</taxon>
        <taxon>Tracheophyta</taxon>
        <taxon>Spermatophyta</taxon>
        <taxon>Magnoliopsida</taxon>
        <taxon>eudicotyledons</taxon>
        <taxon>Gunneridae</taxon>
        <taxon>Pentapetalae</taxon>
        <taxon>rosids</taxon>
        <taxon>fabids</taxon>
        <taxon>Fabales</taxon>
        <taxon>Fabaceae</taxon>
        <taxon>Papilionoideae</taxon>
        <taxon>50 kb inversion clade</taxon>
        <taxon>NPAAA clade</taxon>
        <taxon>Hologalegina</taxon>
        <taxon>IRL clade</taxon>
        <taxon>Trifolieae</taxon>
        <taxon>Trifolium</taxon>
    </lineage>
</organism>
<feature type="non-terminal residue" evidence="3">
    <location>
        <position position="39"/>
    </location>
</feature>
<dbReference type="EMBL" id="ASHM01018514">
    <property type="protein sequence ID" value="PNY00098.1"/>
    <property type="molecule type" value="Genomic_DNA"/>
</dbReference>
<accession>A0A2K3NAM4</accession>
<feature type="region of interest" description="Disordered" evidence="2">
    <location>
        <begin position="1"/>
        <end position="39"/>
    </location>
</feature>
<comment type="similarity">
    <text evidence="1">Belongs to the DRM1/ARP family.</text>
</comment>
<dbReference type="PANTHER" id="PTHR33565:SF1">
    <property type="entry name" value="DORMANCY-ASSOCIATED PROTEIN HOMOLOG 3"/>
    <property type="match status" value="1"/>
</dbReference>